<sequence>MKKLDQTKIEYLMSLLQRLEYGSLLITVHANEITQVEIKEKTRIAKTGTVKYEGEG</sequence>
<protein>
    <submittedName>
        <fullName evidence="1">YezD family protein</fullName>
    </submittedName>
</protein>
<dbReference type="InterPro" id="IPR018743">
    <property type="entry name" value="DUF2292"/>
</dbReference>
<reference evidence="1 2" key="1">
    <citation type="submission" date="2021-04" db="EMBL/GenBank/DDBJ databases">
        <title>Metabacillus sp. strain KIGAM252 whole genome sequence.</title>
        <authorList>
            <person name="Seo M.-J."/>
            <person name="Cho E.-S."/>
            <person name="Hwang C.Y."/>
            <person name="Yoon D.J."/>
        </authorList>
    </citation>
    <scope>NUCLEOTIDE SEQUENCE [LARGE SCALE GENOMIC DNA]</scope>
    <source>
        <strain evidence="1 2">KIGAM252</strain>
    </source>
</reference>
<name>A0ABS5LBN3_9BACI</name>
<organism evidence="1 2">
    <name type="scientific">Metabacillus flavus</name>
    <dbReference type="NCBI Taxonomy" id="2823519"/>
    <lineage>
        <taxon>Bacteria</taxon>
        <taxon>Bacillati</taxon>
        <taxon>Bacillota</taxon>
        <taxon>Bacilli</taxon>
        <taxon>Bacillales</taxon>
        <taxon>Bacillaceae</taxon>
        <taxon>Metabacillus</taxon>
    </lineage>
</organism>
<evidence type="ECO:0000313" key="1">
    <source>
        <dbReference type="EMBL" id="MBS2967973.1"/>
    </source>
</evidence>
<comment type="caution">
    <text evidence="1">The sequence shown here is derived from an EMBL/GenBank/DDBJ whole genome shotgun (WGS) entry which is preliminary data.</text>
</comment>
<keyword evidence="2" id="KW-1185">Reference proteome</keyword>
<dbReference type="Proteomes" id="UP000682403">
    <property type="component" value="Unassembled WGS sequence"/>
</dbReference>
<dbReference type="RefSeq" id="WP_211556625.1">
    <property type="nucleotide sequence ID" value="NZ_JAGVRK010000001.1"/>
</dbReference>
<dbReference type="Pfam" id="PF10055">
    <property type="entry name" value="DUF2292"/>
    <property type="match status" value="1"/>
</dbReference>
<dbReference type="EMBL" id="JAGVRK010000001">
    <property type="protein sequence ID" value="MBS2967973.1"/>
    <property type="molecule type" value="Genomic_DNA"/>
</dbReference>
<proteinExistence type="predicted"/>
<evidence type="ECO:0000313" key="2">
    <source>
        <dbReference type="Proteomes" id="UP000682403"/>
    </source>
</evidence>
<gene>
    <name evidence="1" type="ORF">J9317_04180</name>
</gene>
<accession>A0ABS5LBN3</accession>